<evidence type="ECO:0000313" key="1">
    <source>
        <dbReference type="EMBL" id="KAL1837587.1"/>
    </source>
</evidence>
<keyword evidence="2" id="KW-1185">Reference proteome</keyword>
<reference evidence="1 2" key="1">
    <citation type="journal article" date="2024" name="Commun. Biol.">
        <title>Comparative genomic analysis of thermophilic fungi reveals convergent evolutionary adaptations and gene losses.</title>
        <authorList>
            <person name="Steindorff A.S."/>
            <person name="Aguilar-Pontes M.V."/>
            <person name="Robinson A.J."/>
            <person name="Andreopoulos B."/>
            <person name="LaButti K."/>
            <person name="Kuo A."/>
            <person name="Mondo S."/>
            <person name="Riley R."/>
            <person name="Otillar R."/>
            <person name="Haridas S."/>
            <person name="Lipzen A."/>
            <person name="Grimwood J."/>
            <person name="Schmutz J."/>
            <person name="Clum A."/>
            <person name="Reid I.D."/>
            <person name="Moisan M.C."/>
            <person name="Butler G."/>
            <person name="Nguyen T.T.M."/>
            <person name="Dewar K."/>
            <person name="Conant G."/>
            <person name="Drula E."/>
            <person name="Henrissat B."/>
            <person name="Hansel C."/>
            <person name="Singer S."/>
            <person name="Hutchinson M.I."/>
            <person name="de Vries R.P."/>
            <person name="Natvig D.O."/>
            <person name="Powell A.J."/>
            <person name="Tsang A."/>
            <person name="Grigoriev I.V."/>
        </authorList>
    </citation>
    <scope>NUCLEOTIDE SEQUENCE [LARGE SCALE GENOMIC DNA]</scope>
    <source>
        <strain evidence="1 2">CBS 620.91</strain>
    </source>
</reference>
<evidence type="ECO:0000313" key="2">
    <source>
        <dbReference type="Proteomes" id="UP001583172"/>
    </source>
</evidence>
<accession>A0ABR3V7N2</accession>
<sequence>MSTNNDMNFDLLGSMGILKRHRIDTAQQRVQSPQGLAKSGLSSNSAVGYFQQATPGGLAPVTGTTSTAQKYQDTGDNTLHDAVASTAAARPSAWPTSCPFHKLNSDDALVKIIRSYPRIMVRPGCYPPFVHHKLYRCGAGDIAEPLARAFCCVGAFYASVPTSEGFVYNMISEESRRLVQRFVSGPSLSSAKEATSPRR</sequence>
<comment type="caution">
    <text evidence="1">The sequence shown here is derived from an EMBL/GenBank/DDBJ whole genome shotgun (WGS) entry which is preliminary data.</text>
</comment>
<gene>
    <name evidence="1" type="ORF">VTJ49DRAFT_3628</name>
</gene>
<dbReference type="Proteomes" id="UP001583172">
    <property type="component" value="Unassembled WGS sequence"/>
</dbReference>
<organism evidence="1 2">
    <name type="scientific">Humicola insolens</name>
    <name type="common">Soft-rot fungus</name>
    <dbReference type="NCBI Taxonomy" id="85995"/>
    <lineage>
        <taxon>Eukaryota</taxon>
        <taxon>Fungi</taxon>
        <taxon>Dikarya</taxon>
        <taxon>Ascomycota</taxon>
        <taxon>Pezizomycotina</taxon>
        <taxon>Sordariomycetes</taxon>
        <taxon>Sordariomycetidae</taxon>
        <taxon>Sordariales</taxon>
        <taxon>Chaetomiaceae</taxon>
        <taxon>Mycothermus</taxon>
    </lineage>
</organism>
<proteinExistence type="predicted"/>
<dbReference type="EMBL" id="JAZGSY010000280">
    <property type="protein sequence ID" value="KAL1837587.1"/>
    <property type="molecule type" value="Genomic_DNA"/>
</dbReference>
<name>A0ABR3V7N2_HUMIN</name>
<protein>
    <submittedName>
        <fullName evidence="1">Uncharacterized protein</fullName>
    </submittedName>
</protein>